<dbReference type="InterPro" id="IPR013328">
    <property type="entry name" value="6PGD_dom2"/>
</dbReference>
<dbReference type="InterPro" id="IPR029154">
    <property type="entry name" value="HIBADH-like_NADP-bd"/>
</dbReference>
<dbReference type="AlphaFoldDB" id="S7TAQ9"/>
<evidence type="ECO:0000259" key="4">
    <source>
        <dbReference type="Pfam" id="PF03446"/>
    </source>
</evidence>
<dbReference type="PATRIC" id="fig|1121439.3.peg.1367"/>
<keyword evidence="7" id="KW-1185">Reference proteome</keyword>
<reference evidence="6 7" key="1">
    <citation type="journal article" date="2013" name="Genome Announc.">
        <title>Draft genome sequences for three mercury-methylating, sulfate-reducing bacteria.</title>
        <authorList>
            <person name="Brown S.D."/>
            <person name="Hurt R.A.Jr."/>
            <person name="Gilmour C.C."/>
            <person name="Elias D.A."/>
        </authorList>
    </citation>
    <scope>NUCLEOTIDE SEQUENCE [LARGE SCALE GENOMIC DNA]</scope>
    <source>
        <strain evidence="6 7">DSM 16529</strain>
    </source>
</reference>
<dbReference type="PIRSF" id="PIRSF000103">
    <property type="entry name" value="HIBADH"/>
    <property type="match status" value="1"/>
</dbReference>
<sequence length="284" mass="30254">MKVGFMGLGIMGEPMSLNLARKGHELTVYNREPKDIPELTRLGAAFASTPRECARRSEVVILMLTGPEACEEVLFGHGGAGGDMLAGKTVINMSTVSVAFTLDLKNRLDALDCTFIDAPVSGSRKPAEDGSLVILAGGDEADIARYEPLLLCMGWKVVRCGPAGAGTHMKLAVNQLLAVMMAGLAEMMSFGEHGGLDPETMLDVVLSGPLSCSLFQLKRPMLENGEFPVQFPLKHMVKDLGFAAEAADSLGLKAPALHAVHEAFIQAFEEGHGEEDFAAVRTVL</sequence>
<evidence type="ECO:0000313" key="6">
    <source>
        <dbReference type="EMBL" id="EPR34212.1"/>
    </source>
</evidence>
<dbReference type="STRING" id="1121439.dsat_2851"/>
<evidence type="ECO:0000256" key="2">
    <source>
        <dbReference type="ARBA" id="ARBA00023027"/>
    </source>
</evidence>
<evidence type="ECO:0000256" key="1">
    <source>
        <dbReference type="ARBA" id="ARBA00023002"/>
    </source>
</evidence>
<dbReference type="Pfam" id="PF14833">
    <property type="entry name" value="NAD_binding_11"/>
    <property type="match status" value="1"/>
</dbReference>
<evidence type="ECO:0000256" key="3">
    <source>
        <dbReference type="PIRSR" id="PIRSR000103-1"/>
    </source>
</evidence>
<dbReference type="OrthoDB" id="9777604at2"/>
<gene>
    <name evidence="6" type="ORF">dsat_2851</name>
</gene>
<dbReference type="Gene3D" id="3.40.50.720">
    <property type="entry name" value="NAD(P)-binding Rossmann-like Domain"/>
    <property type="match status" value="1"/>
</dbReference>
<dbReference type="RefSeq" id="WP_020886816.1">
    <property type="nucleotide sequence ID" value="NZ_ATHI01000014.1"/>
</dbReference>
<dbReference type="PANTHER" id="PTHR43580">
    <property type="entry name" value="OXIDOREDUCTASE GLYR1-RELATED"/>
    <property type="match status" value="1"/>
</dbReference>
<feature type="domain" description="3-hydroxyisobutyrate dehydrogenase-like NAD-binding" evidence="5">
    <location>
        <begin position="164"/>
        <end position="281"/>
    </location>
</feature>
<dbReference type="InterPro" id="IPR006115">
    <property type="entry name" value="6PGDH_NADP-bd"/>
</dbReference>
<dbReference type="Gene3D" id="1.10.1040.10">
    <property type="entry name" value="N-(1-d-carboxylethyl)-l-norvaline Dehydrogenase, domain 2"/>
    <property type="match status" value="1"/>
</dbReference>
<keyword evidence="1" id="KW-0560">Oxidoreductase</keyword>
<feature type="domain" description="6-phosphogluconate dehydrogenase NADP-binding" evidence="4">
    <location>
        <begin position="2"/>
        <end position="160"/>
    </location>
</feature>
<dbReference type="Pfam" id="PF03446">
    <property type="entry name" value="NAD_binding_2"/>
    <property type="match status" value="1"/>
</dbReference>
<accession>S7TAQ9</accession>
<dbReference type="InterPro" id="IPR002204">
    <property type="entry name" value="3-OH-isobutyrate_DH-rel_CS"/>
</dbReference>
<keyword evidence="2" id="KW-0520">NAD</keyword>
<proteinExistence type="predicted"/>
<dbReference type="SUPFAM" id="SSF48179">
    <property type="entry name" value="6-phosphogluconate dehydrogenase C-terminal domain-like"/>
    <property type="match status" value="1"/>
</dbReference>
<dbReference type="InterPro" id="IPR051265">
    <property type="entry name" value="HIBADH-related_NP60_sf"/>
</dbReference>
<evidence type="ECO:0000313" key="7">
    <source>
        <dbReference type="Proteomes" id="UP000014975"/>
    </source>
</evidence>
<name>S7TAQ9_9BACT</name>
<dbReference type="eggNOG" id="COG2084">
    <property type="taxonomic scope" value="Bacteria"/>
</dbReference>
<dbReference type="Proteomes" id="UP000014975">
    <property type="component" value="Unassembled WGS sequence"/>
</dbReference>
<dbReference type="GO" id="GO:0050661">
    <property type="term" value="F:NADP binding"/>
    <property type="evidence" value="ECO:0007669"/>
    <property type="project" value="InterPro"/>
</dbReference>
<dbReference type="InterPro" id="IPR015815">
    <property type="entry name" value="HIBADH-related"/>
</dbReference>
<dbReference type="GO" id="GO:0016054">
    <property type="term" value="P:organic acid catabolic process"/>
    <property type="evidence" value="ECO:0007669"/>
    <property type="project" value="UniProtKB-ARBA"/>
</dbReference>
<dbReference type="GO" id="GO:0051287">
    <property type="term" value="F:NAD binding"/>
    <property type="evidence" value="ECO:0007669"/>
    <property type="project" value="InterPro"/>
</dbReference>
<dbReference type="PANTHER" id="PTHR43580:SF2">
    <property type="entry name" value="CYTOKINE-LIKE NUCLEAR FACTOR N-PAC"/>
    <property type="match status" value="1"/>
</dbReference>
<dbReference type="PROSITE" id="PS00895">
    <property type="entry name" value="3_HYDROXYISOBUT_DH"/>
    <property type="match status" value="1"/>
</dbReference>
<protein>
    <submittedName>
        <fullName evidence="6">6-phosphogluconate dehydrogenase NAD-binding protein</fullName>
    </submittedName>
</protein>
<feature type="active site" evidence="3">
    <location>
        <position position="170"/>
    </location>
</feature>
<dbReference type="EMBL" id="ATHI01000014">
    <property type="protein sequence ID" value="EPR34212.1"/>
    <property type="molecule type" value="Genomic_DNA"/>
</dbReference>
<dbReference type="GO" id="GO:0016491">
    <property type="term" value="F:oxidoreductase activity"/>
    <property type="evidence" value="ECO:0007669"/>
    <property type="project" value="UniProtKB-KW"/>
</dbReference>
<evidence type="ECO:0000259" key="5">
    <source>
        <dbReference type="Pfam" id="PF14833"/>
    </source>
</evidence>
<comment type="caution">
    <text evidence="6">The sequence shown here is derived from an EMBL/GenBank/DDBJ whole genome shotgun (WGS) entry which is preliminary data.</text>
</comment>
<organism evidence="6 7">
    <name type="scientific">Alkalidesulfovibrio alkalitolerans DSM 16529</name>
    <dbReference type="NCBI Taxonomy" id="1121439"/>
    <lineage>
        <taxon>Bacteria</taxon>
        <taxon>Pseudomonadati</taxon>
        <taxon>Thermodesulfobacteriota</taxon>
        <taxon>Desulfovibrionia</taxon>
        <taxon>Desulfovibrionales</taxon>
        <taxon>Desulfovibrionaceae</taxon>
        <taxon>Alkalidesulfovibrio</taxon>
    </lineage>
</organism>
<dbReference type="InterPro" id="IPR036291">
    <property type="entry name" value="NAD(P)-bd_dom_sf"/>
</dbReference>
<dbReference type="InterPro" id="IPR008927">
    <property type="entry name" value="6-PGluconate_DH-like_C_sf"/>
</dbReference>
<dbReference type="SUPFAM" id="SSF51735">
    <property type="entry name" value="NAD(P)-binding Rossmann-fold domains"/>
    <property type="match status" value="1"/>
</dbReference>